<reference evidence="2 3" key="1">
    <citation type="journal article" date="2017" name="Genome Announc.">
        <title>Draft Genome Sequence of Romboutsia weinsteinii sp. nov. Strain CCRI-19649(T) Isolated from Surface Water.</title>
        <authorList>
            <person name="Maheux A.F."/>
            <person name="Boudreau D.K."/>
            <person name="Berube E."/>
            <person name="Boissinot M."/>
            <person name="Cantin P."/>
            <person name="Raymond F."/>
            <person name="Corbeil J."/>
            <person name="Omar R.F."/>
            <person name="Bergeron M.G."/>
        </authorList>
    </citation>
    <scope>NUCLEOTIDE SEQUENCE [LARGE SCALE GENOMIC DNA]</scope>
    <source>
        <strain evidence="2 3">CCRI-19649</strain>
    </source>
</reference>
<keyword evidence="3" id="KW-1185">Reference proteome</keyword>
<evidence type="ECO:0000256" key="1">
    <source>
        <dbReference type="SAM" id="Phobius"/>
    </source>
</evidence>
<keyword evidence="1" id="KW-0472">Membrane</keyword>
<dbReference type="OrthoDB" id="2357082at2"/>
<comment type="caution">
    <text evidence="2">The sequence shown here is derived from an EMBL/GenBank/DDBJ whole genome shotgun (WGS) entry which is preliminary data.</text>
</comment>
<feature type="transmembrane region" description="Helical" evidence="1">
    <location>
        <begin position="32"/>
        <end position="57"/>
    </location>
</feature>
<dbReference type="AlphaFoldDB" id="A0A371J634"/>
<gene>
    <name evidence="2" type="ORF">CHL78_006410</name>
</gene>
<evidence type="ECO:0000313" key="2">
    <source>
        <dbReference type="EMBL" id="RDY28215.1"/>
    </source>
</evidence>
<evidence type="ECO:0000313" key="3">
    <source>
        <dbReference type="Proteomes" id="UP000215694"/>
    </source>
</evidence>
<protein>
    <recommendedName>
        <fullName evidence="4">Poly-beta-1,6-N-acetyl-D-glucosamine biosynthesis protein PgaD</fullName>
    </recommendedName>
</protein>
<dbReference type="Proteomes" id="UP000215694">
    <property type="component" value="Unassembled WGS sequence"/>
</dbReference>
<keyword evidence="1" id="KW-1133">Transmembrane helix</keyword>
<feature type="transmembrane region" description="Helical" evidence="1">
    <location>
        <begin position="85"/>
        <end position="106"/>
    </location>
</feature>
<proteinExistence type="predicted"/>
<keyword evidence="1" id="KW-0812">Transmembrane</keyword>
<dbReference type="EMBL" id="NOJY02000008">
    <property type="protein sequence ID" value="RDY28215.1"/>
    <property type="molecule type" value="Genomic_DNA"/>
</dbReference>
<evidence type="ECO:0008006" key="4">
    <source>
        <dbReference type="Google" id="ProtNLM"/>
    </source>
</evidence>
<accession>A0A371J634</accession>
<dbReference type="RefSeq" id="WP_094368607.1">
    <property type="nucleotide sequence ID" value="NZ_NOJY02000008.1"/>
</dbReference>
<sequence length="165" mass="19936">MEFSRSWKKKQSINEYDLDNKNKYIIKSNKNFLVKILEFIFTSLLWAYTAIVFYFFISAFFNHNDDFIGIIKTALNISNNDIQSFIKISLFYFLISFFILYLWRIYNIKRFGSLNRRVYPENTTKNEILQLDLVTPEVYKTLQNKKIIVFEENPIRDINYKGDKK</sequence>
<name>A0A371J634_9FIRM</name>
<organism evidence="2 3">
    <name type="scientific">Romboutsia weinsteinii</name>
    <dbReference type="NCBI Taxonomy" id="2020949"/>
    <lineage>
        <taxon>Bacteria</taxon>
        <taxon>Bacillati</taxon>
        <taxon>Bacillota</taxon>
        <taxon>Clostridia</taxon>
        <taxon>Peptostreptococcales</taxon>
        <taxon>Peptostreptococcaceae</taxon>
        <taxon>Romboutsia</taxon>
    </lineage>
</organism>